<dbReference type="OrthoDB" id="388837at2759"/>
<dbReference type="VEuPathDB" id="PlasmoDB:PVX_020175"/>
<dbReference type="Proteomes" id="UP000220605">
    <property type="component" value="Unassembled WGS sequence"/>
</dbReference>
<gene>
    <name evidence="2" type="ORF">PVP01_0002740</name>
</gene>
<name>A0A565A428_PLAVI</name>
<dbReference type="VEuPathDB" id="PlasmoDB:PVP01_0002740"/>
<feature type="compositionally biased region" description="Polar residues" evidence="1">
    <location>
        <begin position="222"/>
        <end position="231"/>
    </location>
</feature>
<organism evidence="2">
    <name type="scientific">Plasmodium vivax</name>
    <name type="common">malaria parasite P. vivax</name>
    <dbReference type="NCBI Taxonomy" id="5855"/>
    <lineage>
        <taxon>Eukaryota</taxon>
        <taxon>Sar</taxon>
        <taxon>Alveolata</taxon>
        <taxon>Apicomplexa</taxon>
        <taxon>Aconoidasida</taxon>
        <taxon>Haemosporida</taxon>
        <taxon>Plasmodiidae</taxon>
        <taxon>Plasmodium</taxon>
        <taxon>Plasmodium (Plasmodium)</taxon>
    </lineage>
</organism>
<feature type="region of interest" description="Disordered" evidence="1">
    <location>
        <begin position="222"/>
        <end position="261"/>
    </location>
</feature>
<evidence type="ECO:0000313" key="2">
    <source>
        <dbReference type="EMBL" id="VUZ99559.1"/>
    </source>
</evidence>
<accession>A0A565A428</accession>
<dbReference type="EMBL" id="FLZR02000006">
    <property type="protein sequence ID" value="VUZ99559.1"/>
    <property type="molecule type" value="Genomic_DNA"/>
</dbReference>
<sequence>MDIGYHKISHIPFKFFDKDAIESEKRLPSERRNIDIITGIHFGKLLEYIRDKKEKDIKSWLYNNEKKLNQYLKKRKNIWKKNEHDKYCKHLNYILDFALQAVNNFDKYTFFNLNHEFDLKSIRIIERCSSSKCLRNLNNLKDENLYIKKIMYDLFDDIEYMSSDQNILSGKHCSKMINRIKYRWGILNEIRFAVNNESIFTFDNNCTISIINDKLQALKCNDLSTPPQTGERTGAQPLSPLPSVESGLLESGGTEDGKHTLDVEDPLDVEHSIDVGGLESLSVGLGSNKDKDTEPKLDTTYAAASLAGVSLFGTILYKYGPFRNRLNSRRGAINGSNIFPLDNNVYEANLMNNFEYLQTGIPNGEYQLGYGSVTDY</sequence>
<dbReference type="AlphaFoldDB" id="A0A565A428"/>
<evidence type="ECO:0000256" key="1">
    <source>
        <dbReference type="SAM" id="MobiDB-lite"/>
    </source>
</evidence>
<protein>
    <submittedName>
        <fullName evidence="2">VIR protein</fullName>
    </submittedName>
</protein>
<reference evidence="2" key="1">
    <citation type="submission" date="2016-07" db="EMBL/GenBank/DDBJ databases">
        <authorList>
            <consortium name="Pathogen Informatics"/>
        </authorList>
    </citation>
    <scope>NUCLEOTIDE SEQUENCE</scope>
</reference>
<dbReference type="VEuPathDB" id="PlasmoDB:PVW1_100060300"/>
<proteinExistence type="predicted"/>
<dbReference type="VEuPathDB" id="PlasmoDB:PVPAM_010008700"/>